<name>A0AAV2HK89_LYMST</name>
<comment type="similarity">
    <text evidence="5">Belongs to the CIMIP2 family.</text>
</comment>
<dbReference type="GO" id="GO:0005930">
    <property type="term" value="C:axoneme"/>
    <property type="evidence" value="ECO:0007669"/>
    <property type="project" value="UniProtKB-SubCell"/>
</dbReference>
<dbReference type="GO" id="GO:0015630">
    <property type="term" value="C:microtubule cytoskeleton"/>
    <property type="evidence" value="ECO:0007669"/>
    <property type="project" value="UniProtKB-ARBA"/>
</dbReference>
<evidence type="ECO:0000256" key="2">
    <source>
        <dbReference type="ARBA" id="ARBA00022490"/>
    </source>
</evidence>
<gene>
    <name evidence="8" type="ORF">GSLYS_00008395001</name>
</gene>
<dbReference type="InterPro" id="IPR018902">
    <property type="entry name" value="CMI2A-C-like_dom"/>
</dbReference>
<evidence type="ECO:0000313" key="9">
    <source>
        <dbReference type="Proteomes" id="UP001497497"/>
    </source>
</evidence>
<keyword evidence="2" id="KW-0963">Cytoplasm</keyword>
<evidence type="ECO:0000313" key="8">
    <source>
        <dbReference type="EMBL" id="CAL1534435.1"/>
    </source>
</evidence>
<feature type="domain" description="Ciliary microtubule inner protein 2A-C-like" evidence="7">
    <location>
        <begin position="18"/>
        <end position="84"/>
    </location>
</feature>
<evidence type="ECO:0000256" key="6">
    <source>
        <dbReference type="ARBA" id="ARBA00041160"/>
    </source>
</evidence>
<organism evidence="8 9">
    <name type="scientific">Lymnaea stagnalis</name>
    <name type="common">Great pond snail</name>
    <name type="synonym">Helix stagnalis</name>
    <dbReference type="NCBI Taxonomy" id="6523"/>
    <lineage>
        <taxon>Eukaryota</taxon>
        <taxon>Metazoa</taxon>
        <taxon>Spiralia</taxon>
        <taxon>Lophotrochozoa</taxon>
        <taxon>Mollusca</taxon>
        <taxon>Gastropoda</taxon>
        <taxon>Heterobranchia</taxon>
        <taxon>Euthyneura</taxon>
        <taxon>Panpulmonata</taxon>
        <taxon>Hygrophila</taxon>
        <taxon>Lymnaeoidea</taxon>
        <taxon>Lymnaeidae</taxon>
        <taxon>Lymnaea</taxon>
    </lineage>
</organism>
<evidence type="ECO:0000256" key="1">
    <source>
        <dbReference type="ARBA" id="ARBA00004430"/>
    </source>
</evidence>
<dbReference type="PANTHER" id="PTHR34924">
    <property type="entry name" value="UPF0573 PROTEIN C2ORF70"/>
    <property type="match status" value="1"/>
</dbReference>
<dbReference type="EMBL" id="CAXITT010000171">
    <property type="protein sequence ID" value="CAL1534435.1"/>
    <property type="molecule type" value="Genomic_DNA"/>
</dbReference>
<proteinExistence type="inferred from homology"/>
<dbReference type="AlphaFoldDB" id="A0AAV2HK89"/>
<accession>A0AAV2HK89</accession>
<evidence type="ECO:0000256" key="3">
    <source>
        <dbReference type="ARBA" id="ARBA00023212"/>
    </source>
</evidence>
<sequence>MSRAAGTLITTNNATYIPPRFMPGYRGYCPTIKYDYGETYGNHTAKYFQDYRSSVLNSSAEPYCKGGSFPTVYSHNPDLVIGNRTRTQDRWLLAPKYQLSNVDHDRKEELYQFNRLAQSHREHYIDKSGTVKPVDYFSIPTTGEEQFKRYFPFIPGTSYYSDDGNLFNTETSSRKRPLAQHLPPVMSSQRNRAMRNVVFERR</sequence>
<comment type="caution">
    <text evidence="8">The sequence shown here is derived from an EMBL/GenBank/DDBJ whole genome shotgun (WGS) entry which is preliminary data.</text>
</comment>
<evidence type="ECO:0000256" key="4">
    <source>
        <dbReference type="ARBA" id="ARBA00023273"/>
    </source>
</evidence>
<keyword evidence="4" id="KW-0966">Cell projection</keyword>
<dbReference type="Pfam" id="PF10629">
    <property type="entry name" value="CMI2B-like"/>
    <property type="match status" value="1"/>
</dbReference>
<dbReference type="InterPro" id="IPR052329">
    <property type="entry name" value="CIMIP2C"/>
</dbReference>
<evidence type="ECO:0000259" key="7">
    <source>
        <dbReference type="Pfam" id="PF10629"/>
    </source>
</evidence>
<keyword evidence="9" id="KW-1185">Reference proteome</keyword>
<comment type="subcellular location">
    <subcellularLocation>
        <location evidence="1">Cytoplasm</location>
        <location evidence="1">Cytoskeleton</location>
        <location evidence="1">Cilium axoneme</location>
    </subcellularLocation>
</comment>
<reference evidence="8 9" key="1">
    <citation type="submission" date="2024-04" db="EMBL/GenBank/DDBJ databases">
        <authorList>
            <consortium name="Genoscope - CEA"/>
            <person name="William W."/>
        </authorList>
    </citation>
    <scope>NUCLEOTIDE SEQUENCE [LARGE SCALE GENOMIC DNA]</scope>
</reference>
<protein>
    <recommendedName>
        <fullName evidence="6">Ciliary microtubule inner protein 2C</fullName>
    </recommendedName>
</protein>
<dbReference type="Proteomes" id="UP001497497">
    <property type="component" value="Unassembled WGS sequence"/>
</dbReference>
<keyword evidence="3" id="KW-0206">Cytoskeleton</keyword>
<evidence type="ECO:0000256" key="5">
    <source>
        <dbReference type="ARBA" id="ARBA00035661"/>
    </source>
</evidence>
<dbReference type="PANTHER" id="PTHR34924:SF1">
    <property type="entry name" value="PROTEIN FAM166C"/>
    <property type="match status" value="1"/>
</dbReference>